<dbReference type="PANTHER" id="PTHR47634">
    <property type="entry name" value="PROTEIN KINASE DOMAIN-CONTAINING PROTEIN-RELATED"/>
    <property type="match status" value="1"/>
</dbReference>
<dbReference type="AlphaFoldDB" id="A0A166UMV4"/>
<evidence type="ECO:0000256" key="8">
    <source>
        <dbReference type="ARBA" id="ARBA00048679"/>
    </source>
</evidence>
<evidence type="ECO:0000256" key="6">
    <source>
        <dbReference type="ARBA" id="ARBA00022840"/>
    </source>
</evidence>
<evidence type="ECO:0000313" key="12">
    <source>
        <dbReference type="Proteomes" id="UP000076552"/>
    </source>
</evidence>
<dbReference type="InterPro" id="IPR000719">
    <property type="entry name" value="Prot_kinase_dom"/>
</dbReference>
<evidence type="ECO:0000256" key="9">
    <source>
        <dbReference type="PROSITE-ProRule" id="PRU10141"/>
    </source>
</evidence>
<dbReference type="GO" id="GO:0000245">
    <property type="term" value="P:spliceosomal complex assembly"/>
    <property type="evidence" value="ECO:0007669"/>
    <property type="project" value="TreeGrafter"/>
</dbReference>
<keyword evidence="4 9" id="KW-0547">Nucleotide-binding</keyword>
<comment type="catalytic activity">
    <reaction evidence="7">
        <text>L-threonyl-[protein] + ATP = O-phospho-L-threonyl-[protein] + ADP + H(+)</text>
        <dbReference type="Rhea" id="RHEA:46608"/>
        <dbReference type="Rhea" id="RHEA-COMP:11060"/>
        <dbReference type="Rhea" id="RHEA-COMP:11605"/>
        <dbReference type="ChEBI" id="CHEBI:15378"/>
        <dbReference type="ChEBI" id="CHEBI:30013"/>
        <dbReference type="ChEBI" id="CHEBI:30616"/>
        <dbReference type="ChEBI" id="CHEBI:61977"/>
        <dbReference type="ChEBI" id="CHEBI:456216"/>
        <dbReference type="EC" id="2.7.11.1"/>
    </reaction>
</comment>
<evidence type="ECO:0000256" key="2">
    <source>
        <dbReference type="ARBA" id="ARBA00022527"/>
    </source>
</evidence>
<dbReference type="PANTHER" id="PTHR47634:SF9">
    <property type="entry name" value="PROTEIN KINASE DOMAIN-CONTAINING PROTEIN-RELATED"/>
    <property type="match status" value="1"/>
</dbReference>
<evidence type="ECO:0000256" key="3">
    <source>
        <dbReference type="ARBA" id="ARBA00022679"/>
    </source>
</evidence>
<comment type="caution">
    <text evidence="11">The sequence shown here is derived from an EMBL/GenBank/DDBJ whole genome shotgun (WGS) entry which is preliminary data.</text>
</comment>
<dbReference type="STRING" id="708197.A0A166UMV4"/>
<dbReference type="Pfam" id="PF00069">
    <property type="entry name" value="Pkinase"/>
    <property type="match status" value="2"/>
</dbReference>
<evidence type="ECO:0000256" key="5">
    <source>
        <dbReference type="ARBA" id="ARBA00022777"/>
    </source>
</evidence>
<comment type="catalytic activity">
    <reaction evidence="8">
        <text>L-seryl-[protein] + ATP = O-phospho-L-seryl-[protein] + ADP + H(+)</text>
        <dbReference type="Rhea" id="RHEA:17989"/>
        <dbReference type="Rhea" id="RHEA-COMP:9863"/>
        <dbReference type="Rhea" id="RHEA-COMP:11604"/>
        <dbReference type="ChEBI" id="CHEBI:15378"/>
        <dbReference type="ChEBI" id="CHEBI:29999"/>
        <dbReference type="ChEBI" id="CHEBI:30616"/>
        <dbReference type="ChEBI" id="CHEBI:83421"/>
        <dbReference type="ChEBI" id="CHEBI:456216"/>
        <dbReference type="EC" id="2.7.11.1"/>
    </reaction>
</comment>
<evidence type="ECO:0000256" key="1">
    <source>
        <dbReference type="ARBA" id="ARBA00012513"/>
    </source>
</evidence>
<evidence type="ECO:0000256" key="7">
    <source>
        <dbReference type="ARBA" id="ARBA00047899"/>
    </source>
</evidence>
<dbReference type="InterPro" id="IPR051334">
    <property type="entry name" value="SRPK"/>
</dbReference>
<organism evidence="11 12">
    <name type="scientific">Colletotrichum tofieldiae</name>
    <dbReference type="NCBI Taxonomy" id="708197"/>
    <lineage>
        <taxon>Eukaryota</taxon>
        <taxon>Fungi</taxon>
        <taxon>Dikarya</taxon>
        <taxon>Ascomycota</taxon>
        <taxon>Pezizomycotina</taxon>
        <taxon>Sordariomycetes</taxon>
        <taxon>Hypocreomycetidae</taxon>
        <taxon>Glomerellales</taxon>
        <taxon>Glomerellaceae</taxon>
        <taxon>Colletotrichum</taxon>
        <taxon>Colletotrichum spaethianum species complex</taxon>
    </lineage>
</organism>
<keyword evidence="5" id="KW-0418">Kinase</keyword>
<keyword evidence="2" id="KW-0723">Serine/threonine-protein kinase</keyword>
<feature type="binding site" evidence="9">
    <location>
        <position position="69"/>
    </location>
    <ligand>
        <name>ATP</name>
        <dbReference type="ChEBI" id="CHEBI:30616"/>
    </ligand>
</feature>
<evidence type="ECO:0000313" key="11">
    <source>
        <dbReference type="EMBL" id="KZL73583.1"/>
    </source>
</evidence>
<evidence type="ECO:0000256" key="4">
    <source>
        <dbReference type="ARBA" id="ARBA00022741"/>
    </source>
</evidence>
<dbReference type="InterPro" id="IPR017441">
    <property type="entry name" value="Protein_kinase_ATP_BS"/>
</dbReference>
<feature type="domain" description="Protein kinase" evidence="10">
    <location>
        <begin position="40"/>
        <end position="405"/>
    </location>
</feature>
<protein>
    <recommendedName>
        <fullName evidence="1">non-specific serine/threonine protein kinase</fullName>
        <ecNumber evidence="1">2.7.11.1</ecNumber>
    </recommendedName>
</protein>
<reference evidence="11 12" key="1">
    <citation type="submission" date="2015-06" db="EMBL/GenBank/DDBJ databases">
        <title>Survival trade-offs in plant roots during colonization by closely related pathogenic and mutualistic fungi.</title>
        <authorList>
            <person name="Hacquard S."/>
            <person name="Kracher B."/>
            <person name="Hiruma K."/>
            <person name="Weinman A."/>
            <person name="Muench P."/>
            <person name="Garrido Oter R."/>
            <person name="Ver Loren van Themaat E."/>
            <person name="Dallerey J.-F."/>
            <person name="Damm U."/>
            <person name="Henrissat B."/>
            <person name="Lespinet O."/>
            <person name="Thon M."/>
            <person name="Kemen E."/>
            <person name="McHardy A.C."/>
            <person name="Schulze-Lefert P."/>
            <person name="O'Connell R.J."/>
        </authorList>
    </citation>
    <scope>NUCLEOTIDE SEQUENCE [LARGE SCALE GENOMIC DNA]</scope>
    <source>
        <strain evidence="11 12">0861</strain>
    </source>
</reference>
<gene>
    <name evidence="11" type="ORF">CT0861_02920</name>
</gene>
<keyword evidence="3" id="KW-0808">Transferase</keyword>
<name>A0A166UMV4_9PEZI</name>
<dbReference type="EMBL" id="LFIV01000042">
    <property type="protein sequence ID" value="KZL73583.1"/>
    <property type="molecule type" value="Genomic_DNA"/>
</dbReference>
<dbReference type="EC" id="2.7.11.1" evidence="1"/>
<keyword evidence="6 9" id="KW-0067">ATP-binding</keyword>
<accession>A0A166UMV4</accession>
<dbReference type="GO" id="GO:0004674">
    <property type="term" value="F:protein serine/threonine kinase activity"/>
    <property type="evidence" value="ECO:0007669"/>
    <property type="project" value="UniProtKB-KW"/>
</dbReference>
<dbReference type="Proteomes" id="UP000076552">
    <property type="component" value="Unassembled WGS sequence"/>
</dbReference>
<dbReference type="PROSITE" id="PS00107">
    <property type="entry name" value="PROTEIN_KINASE_ATP"/>
    <property type="match status" value="1"/>
</dbReference>
<dbReference type="SMART" id="SM00220">
    <property type="entry name" value="S_TKc"/>
    <property type="match status" value="1"/>
</dbReference>
<dbReference type="GO" id="GO:0005524">
    <property type="term" value="F:ATP binding"/>
    <property type="evidence" value="ECO:0007669"/>
    <property type="project" value="UniProtKB-UniRule"/>
</dbReference>
<dbReference type="GO" id="GO:0050684">
    <property type="term" value="P:regulation of mRNA processing"/>
    <property type="evidence" value="ECO:0007669"/>
    <property type="project" value="TreeGrafter"/>
</dbReference>
<dbReference type="InterPro" id="IPR011009">
    <property type="entry name" value="Kinase-like_dom_sf"/>
</dbReference>
<keyword evidence="12" id="KW-1185">Reference proteome</keyword>
<dbReference type="SUPFAM" id="SSF56112">
    <property type="entry name" value="Protein kinase-like (PK-like)"/>
    <property type="match status" value="1"/>
</dbReference>
<sequence>MPPPAPPVEYGYVDGVEHLGDYRLGGYHPIKIDDRLNERYRVVHKLGHGTFSTVWLAVDEKLSKYVAVKVGTADAGCAELDVLSQFTQSAASHIKSENKPSLVPVVLDRFNLSVPNGTHTCLVTLPARCSLRDAKEAAGSSLIQLDVARSLAAQLVMAVSLVHSKGYAHGDLHLGNLLLQFPSSLDNLSIQQLYARYGQPEKESVVRLDTQAPSTDPGVPSYAVPSVNEITLGEAKLILSDFGVAFRPADMSRFESYTPLVHRPPEAFFEPGTPLTFASDIWSLGCVIFELLAHRSLIDGFLAPQDEITAQQVELQGPMPPEWWRKWEKRPRWYDDAARPLSNSSDIWPWGRRFEQWVQSPRRSRGMETMGEDEQHALLRLLGWMLAWRPGERPDVLEVLVTDWMTGWALPAYQKGSEGH</sequence>
<dbReference type="Gene3D" id="3.30.200.20">
    <property type="entry name" value="Phosphorylase Kinase, domain 1"/>
    <property type="match status" value="1"/>
</dbReference>
<dbReference type="PROSITE" id="PS50011">
    <property type="entry name" value="PROTEIN_KINASE_DOM"/>
    <property type="match status" value="1"/>
</dbReference>
<proteinExistence type="predicted"/>
<evidence type="ECO:0000259" key="10">
    <source>
        <dbReference type="PROSITE" id="PS50011"/>
    </source>
</evidence>
<dbReference type="Gene3D" id="1.10.510.10">
    <property type="entry name" value="Transferase(Phosphotransferase) domain 1"/>
    <property type="match status" value="1"/>
</dbReference>